<feature type="transmembrane region" description="Helical" evidence="2">
    <location>
        <begin position="106"/>
        <end position="124"/>
    </location>
</feature>
<dbReference type="GO" id="GO:0006508">
    <property type="term" value="P:proteolysis"/>
    <property type="evidence" value="ECO:0007669"/>
    <property type="project" value="UniProtKB-KW"/>
</dbReference>
<sequence>MTMIRIVVFFLAIQLNSLLVSLYLKEYLTIESVVLLQLVLLSVTCLEIARHKTVQLKFVGVQNRLSWLLLGFVAMFAFAVFISFLFPVQTRNQAVLLQVGKQVPHVIFLLFLVNASLLEEIVYRQLLWEKLTFPFVQIGVTSFLFVLSHGPNQLGSWLMYSCLGLTLAVVRLKTDCMTAIALHLLWNSLAYVVTFL</sequence>
<keyword evidence="2" id="KW-1133">Transmembrane helix</keyword>
<dbReference type="EMBL" id="MN437484">
    <property type="protein sequence ID" value="QHI00417.1"/>
    <property type="molecule type" value="Genomic_DNA"/>
</dbReference>
<proteinExistence type="inferred from homology"/>
<accession>A0A6B9RG64</accession>
<dbReference type="GO" id="GO:0080120">
    <property type="term" value="P:CAAX-box protein maturation"/>
    <property type="evidence" value="ECO:0007669"/>
    <property type="project" value="UniProtKB-ARBA"/>
</dbReference>
<feature type="transmembrane region" description="Helical" evidence="2">
    <location>
        <begin position="154"/>
        <end position="170"/>
    </location>
</feature>
<keyword evidence="4" id="KW-0482">Metalloprotease</keyword>
<keyword evidence="2" id="KW-0472">Membrane</keyword>
<keyword evidence="4" id="KW-0378">Hydrolase</keyword>
<dbReference type="AlphaFoldDB" id="A0A6B9RG64"/>
<name>A0A6B9RG64_STRSU</name>
<evidence type="ECO:0000256" key="1">
    <source>
        <dbReference type="ARBA" id="ARBA00009067"/>
    </source>
</evidence>
<dbReference type="InterPro" id="IPR003675">
    <property type="entry name" value="Rce1/LyrA-like_dom"/>
</dbReference>
<reference evidence="4" key="1">
    <citation type="submission" date="2019-09" db="EMBL/GenBank/DDBJ databases">
        <title>A novel lsa(E) multiresistance gene cluster located into ICE and prophage.</title>
        <authorList>
            <person name="Li D."/>
            <person name="Du X.-d."/>
            <person name="Shang Y."/>
        </authorList>
    </citation>
    <scope>NUCLEOTIDE SEQUENCE</scope>
    <source>
        <strain evidence="4">SC180</strain>
    </source>
</reference>
<dbReference type="GO" id="GO:0008237">
    <property type="term" value="F:metallopeptidase activity"/>
    <property type="evidence" value="ECO:0007669"/>
    <property type="project" value="UniProtKB-KW"/>
</dbReference>
<protein>
    <submittedName>
        <fullName evidence="4">CPBP family intramembrane metalloprotease</fullName>
    </submittedName>
</protein>
<organism evidence="4">
    <name type="scientific">Streptococcus suis</name>
    <dbReference type="NCBI Taxonomy" id="1307"/>
    <lineage>
        <taxon>Bacteria</taxon>
        <taxon>Bacillati</taxon>
        <taxon>Bacillota</taxon>
        <taxon>Bacilli</taxon>
        <taxon>Lactobacillales</taxon>
        <taxon>Streptococcaceae</taxon>
        <taxon>Streptococcus</taxon>
    </lineage>
</organism>
<evidence type="ECO:0000256" key="2">
    <source>
        <dbReference type="SAM" id="Phobius"/>
    </source>
</evidence>
<evidence type="ECO:0000313" key="4">
    <source>
        <dbReference type="EMBL" id="QHI00417.1"/>
    </source>
</evidence>
<dbReference type="Pfam" id="PF02517">
    <property type="entry name" value="Rce1-like"/>
    <property type="match status" value="1"/>
</dbReference>
<comment type="similarity">
    <text evidence="1">Belongs to the UPF0177 family.</text>
</comment>
<keyword evidence="2" id="KW-0812">Transmembrane</keyword>
<dbReference type="GO" id="GO:0004175">
    <property type="term" value="F:endopeptidase activity"/>
    <property type="evidence" value="ECO:0007669"/>
    <property type="project" value="UniProtKB-ARBA"/>
</dbReference>
<keyword evidence="4" id="KW-0645">Protease</keyword>
<feature type="domain" description="CAAX prenyl protease 2/Lysostaphin resistance protein A-like" evidence="3">
    <location>
        <begin position="105"/>
        <end position="188"/>
    </location>
</feature>
<evidence type="ECO:0000259" key="3">
    <source>
        <dbReference type="Pfam" id="PF02517"/>
    </source>
</evidence>
<feature type="transmembrane region" description="Helical" evidence="2">
    <location>
        <begin position="131"/>
        <end position="148"/>
    </location>
</feature>
<feature type="transmembrane region" description="Helical" evidence="2">
    <location>
        <begin position="67"/>
        <end position="86"/>
    </location>
</feature>
<feature type="transmembrane region" description="Helical" evidence="2">
    <location>
        <begin position="27"/>
        <end position="46"/>
    </location>
</feature>